<keyword evidence="2" id="KW-1185">Reference proteome</keyword>
<name>T1GU71_MEGSC</name>
<dbReference type="AlphaFoldDB" id="T1GU71"/>
<dbReference type="EMBL" id="CAQQ02026736">
    <property type="status" value="NOT_ANNOTATED_CDS"/>
    <property type="molecule type" value="Genomic_DNA"/>
</dbReference>
<dbReference type="EnsemblMetazoa" id="MESCA007279-RA">
    <property type="protein sequence ID" value="MESCA007279-PA"/>
    <property type="gene ID" value="MESCA007279"/>
</dbReference>
<organism evidence="1 2">
    <name type="scientific">Megaselia scalaris</name>
    <name type="common">Humpbacked fly</name>
    <name type="synonym">Phora scalaris</name>
    <dbReference type="NCBI Taxonomy" id="36166"/>
    <lineage>
        <taxon>Eukaryota</taxon>
        <taxon>Metazoa</taxon>
        <taxon>Ecdysozoa</taxon>
        <taxon>Arthropoda</taxon>
        <taxon>Hexapoda</taxon>
        <taxon>Insecta</taxon>
        <taxon>Pterygota</taxon>
        <taxon>Neoptera</taxon>
        <taxon>Endopterygota</taxon>
        <taxon>Diptera</taxon>
        <taxon>Brachycera</taxon>
        <taxon>Muscomorpha</taxon>
        <taxon>Platypezoidea</taxon>
        <taxon>Phoridae</taxon>
        <taxon>Megaseliini</taxon>
        <taxon>Megaselia</taxon>
    </lineage>
</organism>
<sequence length="76" mass="8839">MEIKRIPALLSNTVKAFQDKNFEIGFCVRTVVERIIKFNLKEEMNNKGVIVEQLQADEIFDISSLFNTDLELHKEP</sequence>
<accession>T1GU71</accession>
<evidence type="ECO:0000313" key="2">
    <source>
        <dbReference type="Proteomes" id="UP000015102"/>
    </source>
</evidence>
<evidence type="ECO:0000313" key="1">
    <source>
        <dbReference type="EnsemblMetazoa" id="MESCA007279-PA"/>
    </source>
</evidence>
<reference evidence="1" key="2">
    <citation type="submission" date="2015-06" db="UniProtKB">
        <authorList>
            <consortium name="EnsemblMetazoa"/>
        </authorList>
    </citation>
    <scope>IDENTIFICATION</scope>
</reference>
<proteinExistence type="predicted"/>
<dbReference type="HOGENOM" id="CLU_2657326_0_0_1"/>
<protein>
    <submittedName>
        <fullName evidence="1">Uncharacterized protein</fullName>
    </submittedName>
</protein>
<reference evidence="2" key="1">
    <citation type="submission" date="2013-02" db="EMBL/GenBank/DDBJ databases">
        <authorList>
            <person name="Hughes D."/>
        </authorList>
    </citation>
    <scope>NUCLEOTIDE SEQUENCE</scope>
    <source>
        <strain>Durham</strain>
        <strain evidence="2">NC isolate 2 -- Noor lab</strain>
    </source>
</reference>
<dbReference type="Proteomes" id="UP000015102">
    <property type="component" value="Unassembled WGS sequence"/>
</dbReference>